<dbReference type="InterPro" id="IPR036322">
    <property type="entry name" value="WD40_repeat_dom_sf"/>
</dbReference>
<reference evidence="5 6" key="1">
    <citation type="journal article" date="2016" name="Sci. Rep.">
        <title>Draft genome sequencing and secretome analysis of fungal phytopathogen Ascochyta rabiei provides insight into the necrotrophic effector repertoire.</title>
        <authorList>
            <person name="Verma S."/>
            <person name="Gazara R.K."/>
            <person name="Nizam S."/>
            <person name="Parween S."/>
            <person name="Chattopadhyay D."/>
            <person name="Verma P.K."/>
        </authorList>
    </citation>
    <scope>NUCLEOTIDE SEQUENCE [LARGE SCALE GENOMIC DNA]</scope>
    <source>
        <strain evidence="5 6">ArDII</strain>
    </source>
</reference>
<dbReference type="GO" id="GO:0005774">
    <property type="term" value="C:vacuolar membrane"/>
    <property type="evidence" value="ECO:0007669"/>
    <property type="project" value="UniProtKB-SubCell"/>
</dbReference>
<comment type="subcellular location">
    <subcellularLocation>
        <location evidence="1">Vacuole membrane</location>
        <topology evidence="1">Peripheral membrane protein</topology>
    </subcellularLocation>
</comment>
<keyword evidence="2" id="KW-0853">WD repeat</keyword>
<comment type="similarity">
    <text evidence="4">Belongs to the WD repeat PROPPIN family.</text>
</comment>
<dbReference type="PANTHER" id="PTHR11227">
    <property type="entry name" value="WD-REPEAT PROTEIN INTERACTING WITH PHOSPHOINOSIDES WIPI -RELATED"/>
    <property type="match status" value="1"/>
</dbReference>
<dbReference type="Pfam" id="PF21032">
    <property type="entry name" value="PROPPIN"/>
    <property type="match status" value="1"/>
</dbReference>
<evidence type="ECO:0000256" key="3">
    <source>
        <dbReference type="ARBA" id="ARBA00022737"/>
    </source>
</evidence>
<name>A0A163D4P6_DIDRA</name>
<organism evidence="5 6">
    <name type="scientific">Didymella rabiei</name>
    <name type="common">Chickpea ascochyta blight fungus</name>
    <name type="synonym">Mycosphaerella rabiei</name>
    <dbReference type="NCBI Taxonomy" id="5454"/>
    <lineage>
        <taxon>Eukaryota</taxon>
        <taxon>Fungi</taxon>
        <taxon>Dikarya</taxon>
        <taxon>Ascomycota</taxon>
        <taxon>Pezizomycotina</taxon>
        <taxon>Dothideomycetes</taxon>
        <taxon>Pleosporomycetidae</taxon>
        <taxon>Pleosporales</taxon>
        <taxon>Pleosporineae</taxon>
        <taxon>Didymellaceae</taxon>
        <taxon>Ascochyta</taxon>
    </lineage>
</organism>
<dbReference type="OrthoDB" id="1667587at2759"/>
<dbReference type="SMART" id="SM00320">
    <property type="entry name" value="WD40"/>
    <property type="match status" value="2"/>
</dbReference>
<keyword evidence="3" id="KW-0677">Repeat</keyword>
<evidence type="ECO:0000313" key="6">
    <source>
        <dbReference type="Proteomes" id="UP000076837"/>
    </source>
</evidence>
<evidence type="ECO:0000256" key="2">
    <source>
        <dbReference type="ARBA" id="ARBA00022574"/>
    </source>
</evidence>
<sequence length="452" mass="49348">METRGAVGAVVNLGPPHPSKHARTLLVRIIRTDQERNAATEVEQLAYFQPPITLPFHSHGEMNTRPVLDSDKGPFALSASFNADNSCFSIALESGFRVYSSKSGDQKVAREVGGGIGCAEMLGTTRYIALVGGGKQPKFPQNKVCPEDSSWHLLSHTDITYEVQIWNDATQQVSTSLEFKTPIQRVRLSQTHLIVVLLNKVGIYKMKMPPEKVADYETINNPFGLCELGKNTVAFPGRAVGQVKLFDLTTHNVSIIPAHESPLRALALSQNDSQVATASEQGTLIRLWSFPSCTKLSELRRGVDPAAIFSLAFSPSATTLAVTSDKSTLHIFDIAQPSTQPPDPKDHKWKLLSKVPLLPRQFSDTYSNCSAKFEMGDEPANFGPAARSATLNAGIPGVPGGRPTKGLLGWLDDQTLLIIGAGQDARWEKFNVGFDDAGKRAVVRDGWRRYLD</sequence>
<gene>
    <name evidence="5" type="ORF">ST47_g5947</name>
</gene>
<evidence type="ECO:0000256" key="4">
    <source>
        <dbReference type="ARBA" id="ARBA00025740"/>
    </source>
</evidence>
<protein>
    <submittedName>
        <fullName evidence="5">Uncharacterized protein</fullName>
    </submittedName>
</protein>
<dbReference type="Gene3D" id="2.130.10.10">
    <property type="entry name" value="YVTN repeat-like/Quinoprotein amine dehydrogenase"/>
    <property type="match status" value="1"/>
</dbReference>
<dbReference type="STRING" id="5454.A0A163D4P6"/>
<evidence type="ECO:0000256" key="1">
    <source>
        <dbReference type="ARBA" id="ARBA00004148"/>
    </source>
</evidence>
<comment type="caution">
    <text evidence="5">The sequence shown here is derived from an EMBL/GenBank/DDBJ whole genome shotgun (WGS) entry which is preliminary data.</text>
</comment>
<keyword evidence="6" id="KW-1185">Reference proteome</keyword>
<evidence type="ECO:0000313" key="5">
    <source>
        <dbReference type="EMBL" id="KZM22909.1"/>
    </source>
</evidence>
<dbReference type="Proteomes" id="UP000076837">
    <property type="component" value="Unassembled WGS sequence"/>
</dbReference>
<accession>A0A163D4P6</accession>
<dbReference type="InterPro" id="IPR001680">
    <property type="entry name" value="WD40_rpt"/>
</dbReference>
<proteinExistence type="inferred from homology"/>
<dbReference type="InterPro" id="IPR015943">
    <property type="entry name" value="WD40/YVTN_repeat-like_dom_sf"/>
</dbReference>
<dbReference type="EMBL" id="JYNV01000205">
    <property type="protein sequence ID" value="KZM22909.1"/>
    <property type="molecule type" value="Genomic_DNA"/>
</dbReference>
<dbReference type="InterPro" id="IPR048720">
    <property type="entry name" value="PROPPIN"/>
</dbReference>
<dbReference type="AlphaFoldDB" id="A0A163D4P6"/>
<dbReference type="SUPFAM" id="SSF50978">
    <property type="entry name" value="WD40 repeat-like"/>
    <property type="match status" value="1"/>
</dbReference>